<protein>
    <submittedName>
        <fullName evidence="1">Uncharacterized protein</fullName>
    </submittedName>
</protein>
<dbReference type="EMBL" id="NQXA01000013">
    <property type="protein sequence ID" value="PHQ28524.1"/>
    <property type="molecule type" value="Genomic_DNA"/>
</dbReference>
<gene>
    <name evidence="1" type="ORF">CJ305_14625</name>
</gene>
<evidence type="ECO:0000313" key="2">
    <source>
        <dbReference type="Proteomes" id="UP000229433"/>
    </source>
</evidence>
<reference evidence="1 2" key="1">
    <citation type="submission" date="2017-08" db="EMBL/GenBank/DDBJ databases">
        <title>The whole genome shortgun sequences of strain Leeuwenhoekiella nanhaiensis G18 from the South China Sea.</title>
        <authorList>
            <person name="Liu Q."/>
        </authorList>
    </citation>
    <scope>NUCLEOTIDE SEQUENCE [LARGE SCALE GENOMIC DNA]</scope>
    <source>
        <strain evidence="1 2">G18</strain>
    </source>
</reference>
<dbReference type="RefSeq" id="WP_099647041.1">
    <property type="nucleotide sequence ID" value="NZ_KZ319295.1"/>
</dbReference>
<accession>A0A2G1VP53</accession>
<dbReference type="Proteomes" id="UP000229433">
    <property type="component" value="Unassembled WGS sequence"/>
</dbReference>
<name>A0A2G1VP53_9FLAO</name>
<organism evidence="1 2">
    <name type="scientific">Leeuwenhoekiella nanhaiensis</name>
    <dbReference type="NCBI Taxonomy" id="1655491"/>
    <lineage>
        <taxon>Bacteria</taxon>
        <taxon>Pseudomonadati</taxon>
        <taxon>Bacteroidota</taxon>
        <taxon>Flavobacteriia</taxon>
        <taxon>Flavobacteriales</taxon>
        <taxon>Flavobacteriaceae</taxon>
        <taxon>Leeuwenhoekiella</taxon>
    </lineage>
</organism>
<evidence type="ECO:0000313" key="1">
    <source>
        <dbReference type="EMBL" id="PHQ28524.1"/>
    </source>
</evidence>
<comment type="caution">
    <text evidence="1">The sequence shown here is derived from an EMBL/GenBank/DDBJ whole genome shotgun (WGS) entry which is preliminary data.</text>
</comment>
<proteinExistence type="predicted"/>
<keyword evidence="2" id="KW-1185">Reference proteome</keyword>
<dbReference type="AlphaFoldDB" id="A0A2G1VP53"/>
<sequence>MFRSKIDHSKYLHTNFEFFFEQEGFPFSRVNFIDPSESDTEEQILVILHGKRPFLLVLTTKRILHFKLPMRQSLLRRVADEGVGEVVGLIPGVGEVMDGIDNFKELRKGATGIGGWISGSKRKERKLRESLGLPEKKDYKDLKYSLKKPEELALISGYSDHIILANGFEWKCQNELLIDHEQTPVHVTTTDKEWTFKQVKKSVSFNLALYDDQTKNATSKAFDCYRDFSNKMRLNVQFLS</sequence>